<proteinExistence type="predicted"/>
<feature type="transmembrane region" description="Helical" evidence="1">
    <location>
        <begin position="62"/>
        <end position="80"/>
    </location>
</feature>
<organism evidence="2 3">
    <name type="scientific">Marinospirillum alkaliphilum DSM 21637</name>
    <dbReference type="NCBI Taxonomy" id="1122209"/>
    <lineage>
        <taxon>Bacteria</taxon>
        <taxon>Pseudomonadati</taxon>
        <taxon>Pseudomonadota</taxon>
        <taxon>Gammaproteobacteria</taxon>
        <taxon>Oceanospirillales</taxon>
        <taxon>Oceanospirillaceae</taxon>
        <taxon>Marinospirillum</taxon>
    </lineage>
</organism>
<name>A0A1K1ZMD1_9GAMM</name>
<sequence>MTTPELNQEQALHPLLRQAFRPLFLLGALFSLLAMLLWGLLLTGRVMFEPYGGLMFWHQHEMLFGFVAAIIVGFLLTAVQNWTGVRATHGRLLLWLTVIWLAGRVLMFWNPGVPGWLAAGVDLVFLPVAALLFGLILVQAGKWRNLFFVPLLLLLTVCNLLMHLGVLWQQPVLQQQGALTAVWLITLVMAIVSGRVLPMFTANGTGTPKVADHPWLDRWFLGALWLIVFLHLTGLQIHVPDTWLALLYGLAALLGFWRVLRVKIWVTWRVPLLWSLHLACWFIPLGLALFAAAAAGLPVPRSTALHALAVGAMGLMILAMMARISLGHTGRLLQAKPVMSLAFLLILLVAGARVLAPWLPGSLVFWYQLAAAGWVLAYACYCLVYWPVLTRPRADGRPG</sequence>
<keyword evidence="1" id="KW-0472">Membrane</keyword>
<feature type="transmembrane region" description="Helical" evidence="1">
    <location>
        <begin position="303"/>
        <end position="326"/>
    </location>
</feature>
<feature type="transmembrane region" description="Helical" evidence="1">
    <location>
        <begin position="115"/>
        <end position="138"/>
    </location>
</feature>
<feature type="transmembrane region" description="Helical" evidence="1">
    <location>
        <begin position="365"/>
        <end position="388"/>
    </location>
</feature>
<evidence type="ECO:0000313" key="3">
    <source>
        <dbReference type="Proteomes" id="UP000182350"/>
    </source>
</evidence>
<dbReference type="InterPro" id="IPR010266">
    <property type="entry name" value="NnrS"/>
</dbReference>
<feature type="transmembrane region" description="Helical" evidence="1">
    <location>
        <begin position="272"/>
        <end position="297"/>
    </location>
</feature>
<dbReference type="Proteomes" id="UP000182350">
    <property type="component" value="Unassembled WGS sequence"/>
</dbReference>
<feature type="transmembrane region" description="Helical" evidence="1">
    <location>
        <begin position="23"/>
        <end position="42"/>
    </location>
</feature>
<reference evidence="2 3" key="1">
    <citation type="submission" date="2016-11" db="EMBL/GenBank/DDBJ databases">
        <authorList>
            <person name="Jaros S."/>
            <person name="Januszkiewicz K."/>
            <person name="Wedrychowicz H."/>
        </authorList>
    </citation>
    <scope>NUCLEOTIDE SEQUENCE [LARGE SCALE GENOMIC DNA]</scope>
    <source>
        <strain evidence="2 3">DSM 21637</strain>
    </source>
</reference>
<feature type="transmembrane region" description="Helical" evidence="1">
    <location>
        <begin position="178"/>
        <end position="198"/>
    </location>
</feature>
<feature type="transmembrane region" description="Helical" evidence="1">
    <location>
        <begin position="92"/>
        <end position="109"/>
    </location>
</feature>
<evidence type="ECO:0000313" key="2">
    <source>
        <dbReference type="EMBL" id="SFX75410.1"/>
    </source>
</evidence>
<keyword evidence="1" id="KW-1133">Transmembrane helix</keyword>
<gene>
    <name evidence="2" type="ORF">SAMN02745752_02768</name>
</gene>
<dbReference type="EMBL" id="FPJW01000012">
    <property type="protein sequence ID" value="SFX75410.1"/>
    <property type="molecule type" value="Genomic_DNA"/>
</dbReference>
<keyword evidence="1" id="KW-0812">Transmembrane</keyword>
<feature type="transmembrane region" description="Helical" evidence="1">
    <location>
        <begin position="219"/>
        <end position="237"/>
    </location>
</feature>
<feature type="transmembrane region" description="Helical" evidence="1">
    <location>
        <begin position="145"/>
        <end position="166"/>
    </location>
</feature>
<dbReference type="STRING" id="1122209.SAMN02745752_02768"/>
<dbReference type="AlphaFoldDB" id="A0A1K1ZMD1"/>
<evidence type="ECO:0000256" key="1">
    <source>
        <dbReference type="SAM" id="Phobius"/>
    </source>
</evidence>
<feature type="transmembrane region" description="Helical" evidence="1">
    <location>
        <begin position="243"/>
        <end position="260"/>
    </location>
</feature>
<feature type="transmembrane region" description="Helical" evidence="1">
    <location>
        <begin position="338"/>
        <end position="359"/>
    </location>
</feature>
<dbReference type="OrthoDB" id="9770040at2"/>
<protein>
    <submittedName>
        <fullName evidence="2">Uncharacterized protein involved in response to NO</fullName>
    </submittedName>
</protein>
<keyword evidence="3" id="KW-1185">Reference proteome</keyword>
<accession>A0A1K1ZMD1</accession>
<dbReference type="Pfam" id="PF05940">
    <property type="entry name" value="NnrS"/>
    <property type="match status" value="1"/>
</dbReference>
<dbReference type="RefSeq" id="WP_072327086.1">
    <property type="nucleotide sequence ID" value="NZ_FPJW01000012.1"/>
</dbReference>